<dbReference type="Pfam" id="PF02195">
    <property type="entry name" value="ParB_N"/>
    <property type="match status" value="1"/>
</dbReference>
<accession>A0A6M3ILN7</accession>
<gene>
    <name evidence="3" type="ORF">MM415B01452_0004</name>
</gene>
<dbReference type="SMART" id="SM00470">
    <property type="entry name" value="ParB"/>
    <property type="match status" value="1"/>
</dbReference>
<proteinExistence type="predicted"/>
<sequence length="1380" mass="154281">MPDLFESIWNEKVKPQEAGPSGDLFENIWSEKMGGTGAPTTSRQIIPRSEFAPTYAEKLFMKTFSPEAREEQIPPAPSQAIPEKPSFARDVIGGTVKKFGKTVVGAGEAGAGFAGGMLSFFNPIPGLAGIGKIVAGASPEEATKAIQDLQASFQPFLVYEPKTEEGRKGKQIVDWAFELIHKAGKRGGEKVQDITEPVVGKTVGAALGATVGGAAELIVPALLFGALGKPKRGVPKAPKVEIESMLRELGRNPEKVIKEAAESAGIKDVDISAALKEIERYEEAYKPRKFEIEPPATLEVTKEPPKPPTAELLPESKVRDEAGVPLTMYHASKTPITEWKEGQTTKFYSRPLTKEFGENVVEARLDIRNPAPNLHEWTTNREKYDGAFWKATDYEGKPGFMAQVKSPKQIIRIEKTTEAPKFKKPWEMTRRDIEAQYPLIGKKGVVDGRTVRRDIPNQSSIEASVDNATVLPGVREVSLDMFDAPPAVNAKTKALAEAIKESGEINPLIVVIDKEGPYILEGANRYDAMKISGAKSIPAMVVIDEGSFYQATKKAISEGKPVPPEVLKDYPDLAPKPPMEGPGKGGGRTTLGFGPTSELQKLYETITRQKERTDPLVLPKYARSVNLRRQNVPEKFKEFEVELSKILPEKKYQSWDKTDQLSTEIMGDLKRTQSTLKKARERTALDAAEIDAVRKVNVNAINRLVEIAETAPRETVNELLRSYSDNVFMSVSEAANVAGQALNIFRKDVSLTRMGKAFYKIKGKMNERQFKEFQEIAPLLKRPEEWSKADLDKMNRFIERLPDPAFKDYFYEYWYNSILSGIPTHIVNFASNTMWQAWSLGVHHPMSAFIDATVSKLTGRPREIFMGEMLPMLAGVKKGAKKGATGTWEVLRTGEAAEWTSKWDREVGYSTISAFERSPNAKMRALAPYITMPTRGLRAMDVWANSIAYDAKLNGLTRREGLRRGLSGEKLAKFEQEFKPTKEMMDQSTEFAQHMTFMDEPGAISEKIIRLRDAVPGGRLIVPFVNTIGNLMKRGLEMTPGIGIPMLGKYPLAEAIAKQIEGAIIALPIYLKCIDGEITGPVPENAAERERFYAQGKEPWSIKLGDNWHAYRRVEPFNTVIASVATAHEKIKRAKNPDDWATIFTDVAKGIKENLLDSSYLSSLQQWMSRYGSLSKLAYRQVASLVPYSSFWRSINRAMETMTEGSAKVRENKGFIDALAGVVPFVYDKVPAKLDVWGKEIELPGGAFRQWLPYKWNTATTDRVEIELERLQMAPASPSKTMTFGNAKVELPEDFWREYVISFGNDAKRKLDEIVWRPGYIRMNEEQKIKVLDQELRRVRSLKSAEAKSKYIERYGYPPQQRTPESVIRGNKIYIPAPPR</sequence>
<evidence type="ECO:0000256" key="1">
    <source>
        <dbReference type="SAM" id="MobiDB-lite"/>
    </source>
</evidence>
<dbReference type="SUPFAM" id="SSF110849">
    <property type="entry name" value="ParB/Sulfiredoxin"/>
    <property type="match status" value="1"/>
</dbReference>
<feature type="domain" description="ParB-like N-terminal" evidence="2">
    <location>
        <begin position="475"/>
        <end position="560"/>
    </location>
</feature>
<feature type="region of interest" description="Disordered" evidence="1">
    <location>
        <begin position="574"/>
        <end position="594"/>
    </location>
</feature>
<evidence type="ECO:0000313" key="3">
    <source>
        <dbReference type="EMBL" id="QJA58416.1"/>
    </source>
</evidence>
<name>A0A6M3ILN7_9ZZZZ</name>
<organism evidence="3">
    <name type="scientific">viral metagenome</name>
    <dbReference type="NCBI Taxonomy" id="1070528"/>
    <lineage>
        <taxon>unclassified sequences</taxon>
        <taxon>metagenomes</taxon>
        <taxon>organismal metagenomes</taxon>
    </lineage>
</organism>
<reference evidence="3" key="1">
    <citation type="submission" date="2020-03" db="EMBL/GenBank/DDBJ databases">
        <title>The deep terrestrial virosphere.</title>
        <authorList>
            <person name="Holmfeldt K."/>
            <person name="Nilsson E."/>
            <person name="Simone D."/>
            <person name="Lopez-Fernandez M."/>
            <person name="Wu X."/>
            <person name="de Brujin I."/>
            <person name="Lundin D."/>
            <person name="Andersson A."/>
            <person name="Bertilsson S."/>
            <person name="Dopson M."/>
        </authorList>
    </citation>
    <scope>NUCLEOTIDE SEQUENCE</scope>
    <source>
        <strain evidence="3">MM415B01452</strain>
    </source>
</reference>
<dbReference type="Gene3D" id="3.90.1530.10">
    <property type="entry name" value="Conserved hypothetical protein from pyrococcus furiosus pfu- 392566-001, ParB domain"/>
    <property type="match status" value="1"/>
</dbReference>
<dbReference type="EMBL" id="MT141323">
    <property type="protein sequence ID" value="QJA58416.1"/>
    <property type="molecule type" value="Genomic_DNA"/>
</dbReference>
<feature type="region of interest" description="Disordered" evidence="1">
    <location>
        <begin position="15"/>
        <end position="43"/>
    </location>
</feature>
<dbReference type="InterPro" id="IPR003115">
    <property type="entry name" value="ParB_N"/>
</dbReference>
<protein>
    <submittedName>
        <fullName evidence="3">Putative structural protein</fullName>
    </submittedName>
</protein>
<dbReference type="InterPro" id="IPR036086">
    <property type="entry name" value="ParB/Sulfiredoxin_sf"/>
</dbReference>
<evidence type="ECO:0000259" key="2">
    <source>
        <dbReference type="SMART" id="SM00470"/>
    </source>
</evidence>